<protein>
    <submittedName>
        <fullName evidence="2">Uncharacterized protein</fullName>
    </submittedName>
</protein>
<evidence type="ECO:0000256" key="1">
    <source>
        <dbReference type="SAM" id="MobiDB-lite"/>
    </source>
</evidence>
<sequence length="150" mass="16895">MSFTYVPQLSQGDINELCRSRSGSSSQRRCSNIEISPKTNKVDLLRAALDVAANRRIISNPVLSSQNRPTNHYKLANSAPKLTQRNNISQPVLSEYDRRRDSIPEEAEEDRLAPTPKIAVKTKSDNLPPTYDEATQEKRKSWHSDDSSPT</sequence>
<evidence type="ECO:0000313" key="3">
    <source>
        <dbReference type="EMBL" id="OWR43299.1"/>
    </source>
</evidence>
<feature type="compositionally biased region" description="Polar residues" evidence="1">
    <location>
        <begin position="61"/>
        <end position="70"/>
    </location>
</feature>
<feature type="region of interest" description="Disordered" evidence="1">
    <location>
        <begin position="61"/>
        <end position="150"/>
    </location>
</feature>
<evidence type="ECO:0000313" key="2">
    <source>
        <dbReference type="EMBL" id="OWR42188.1"/>
    </source>
</evidence>
<feature type="compositionally biased region" description="Polar residues" evidence="1">
    <location>
        <begin position="80"/>
        <end position="92"/>
    </location>
</feature>
<gene>
    <name evidence="3" type="ORF">KGM_201432</name>
    <name evidence="2" type="ORF">KGM_201433</name>
</gene>
<feature type="compositionally biased region" description="Basic and acidic residues" evidence="1">
    <location>
        <begin position="135"/>
        <end position="150"/>
    </location>
</feature>
<dbReference type="EMBL" id="AGBW02013516">
    <property type="protein sequence ID" value="OWR43299.1"/>
    <property type="molecule type" value="Genomic_DNA"/>
</dbReference>
<evidence type="ECO:0000313" key="4">
    <source>
        <dbReference type="Proteomes" id="UP000007151"/>
    </source>
</evidence>
<proteinExistence type="predicted"/>
<organism evidence="2 4">
    <name type="scientific">Danaus plexippus plexippus</name>
    <dbReference type="NCBI Taxonomy" id="278856"/>
    <lineage>
        <taxon>Eukaryota</taxon>
        <taxon>Metazoa</taxon>
        <taxon>Ecdysozoa</taxon>
        <taxon>Arthropoda</taxon>
        <taxon>Hexapoda</taxon>
        <taxon>Insecta</taxon>
        <taxon>Pterygota</taxon>
        <taxon>Neoptera</taxon>
        <taxon>Endopterygota</taxon>
        <taxon>Lepidoptera</taxon>
        <taxon>Glossata</taxon>
        <taxon>Ditrysia</taxon>
        <taxon>Papilionoidea</taxon>
        <taxon>Nymphalidae</taxon>
        <taxon>Danainae</taxon>
        <taxon>Danaini</taxon>
        <taxon>Danaina</taxon>
        <taxon>Danaus</taxon>
        <taxon>Danaus</taxon>
    </lineage>
</organism>
<dbReference type="AlphaFoldDB" id="A0A212EL44"/>
<reference evidence="2 4" key="1">
    <citation type="journal article" date="2011" name="Cell">
        <title>The monarch butterfly genome yields insights into long-distance migration.</title>
        <authorList>
            <person name="Zhan S."/>
            <person name="Merlin C."/>
            <person name="Boore J.L."/>
            <person name="Reppert S.M."/>
        </authorList>
    </citation>
    <scope>NUCLEOTIDE SEQUENCE [LARGE SCALE GENOMIC DNA]</scope>
    <source>
        <strain evidence="2">F-2</strain>
    </source>
</reference>
<name>A0A212EL44_DANPL</name>
<dbReference type="KEGG" id="dpl:KGM_201432"/>
<accession>A0A212EL44</accession>
<reference evidence="2" key="2">
    <citation type="submission" date="2012-10" db="EMBL/GenBank/DDBJ databases">
        <title>MonarchBase: the monarch butterfly genome database.</title>
        <authorList>
            <person name="Zhan S."/>
            <person name="Reppert S.M."/>
        </authorList>
    </citation>
    <scope>NUCLEOTIDE SEQUENCE</scope>
    <source>
        <strain evidence="2">F-2</strain>
    </source>
</reference>
<keyword evidence="4" id="KW-1185">Reference proteome</keyword>
<dbReference type="KEGG" id="dpl:KGM_201433"/>
<comment type="caution">
    <text evidence="2">The sequence shown here is derived from an EMBL/GenBank/DDBJ whole genome shotgun (WGS) entry which is preliminary data.</text>
</comment>
<dbReference type="eggNOG" id="KOG3762">
    <property type="taxonomic scope" value="Eukaryota"/>
</dbReference>
<dbReference type="Proteomes" id="UP000007151">
    <property type="component" value="Unassembled WGS sequence"/>
</dbReference>
<dbReference type="OrthoDB" id="7359347at2759"/>
<dbReference type="EMBL" id="AGBW02014147">
    <property type="protein sequence ID" value="OWR42188.1"/>
    <property type="molecule type" value="Genomic_DNA"/>
</dbReference>